<dbReference type="AlphaFoldDB" id="A0A7W4LKI1"/>
<gene>
    <name evidence="2" type="ORF">H3H51_07475</name>
</gene>
<sequence>MDIRLLPLTEFHSVYFFRMITLAILVLLGGFTLFHLTATPLSEITVVALCVLLMAWRFTVEWLRVGKSAPAFIHNDELVVSSADGHRQIPLTKIRSITSRHSLFMVRRYRSWSEHLAFLQLTLHSGERIHTLAESAVLEFPAGKQTLSALRTAVLDAKTKSLSTQQPASTR</sequence>
<accession>A0A7W4LKI1</accession>
<name>A0A7W4LKI1_9GAMM</name>
<dbReference type="EMBL" id="JACJUD010000002">
    <property type="protein sequence ID" value="MBB2494858.1"/>
    <property type="molecule type" value="Genomic_DNA"/>
</dbReference>
<proteinExistence type="predicted"/>
<keyword evidence="1" id="KW-0812">Transmembrane</keyword>
<feature type="transmembrane region" description="Helical" evidence="1">
    <location>
        <begin position="40"/>
        <end position="58"/>
    </location>
</feature>
<organism evidence="2 3">
    <name type="scientific">Aquipseudomonas ullengensis</name>
    <dbReference type="NCBI Taxonomy" id="2759166"/>
    <lineage>
        <taxon>Bacteria</taxon>
        <taxon>Pseudomonadati</taxon>
        <taxon>Pseudomonadota</taxon>
        <taxon>Gammaproteobacteria</taxon>
        <taxon>Pseudomonadales</taxon>
        <taxon>Pseudomonadaceae</taxon>
        <taxon>Aquipseudomonas</taxon>
    </lineage>
</organism>
<feature type="transmembrane region" description="Helical" evidence="1">
    <location>
        <begin position="12"/>
        <end position="34"/>
    </location>
</feature>
<reference evidence="2 3" key="1">
    <citation type="submission" date="2020-08" db="EMBL/GenBank/DDBJ databases">
        <authorList>
            <person name="Kim C.M."/>
        </authorList>
    </citation>
    <scope>NUCLEOTIDE SEQUENCE [LARGE SCALE GENOMIC DNA]</scope>
    <source>
        <strain evidence="2 3">UL070</strain>
    </source>
</reference>
<keyword evidence="1" id="KW-0472">Membrane</keyword>
<evidence type="ECO:0000313" key="2">
    <source>
        <dbReference type="EMBL" id="MBB2494858.1"/>
    </source>
</evidence>
<keyword evidence="1" id="KW-1133">Transmembrane helix</keyword>
<evidence type="ECO:0000313" key="3">
    <source>
        <dbReference type="Proteomes" id="UP000542720"/>
    </source>
</evidence>
<comment type="caution">
    <text evidence="2">The sequence shown here is derived from an EMBL/GenBank/DDBJ whole genome shotgun (WGS) entry which is preliminary data.</text>
</comment>
<evidence type="ECO:0000256" key="1">
    <source>
        <dbReference type="SAM" id="Phobius"/>
    </source>
</evidence>
<protein>
    <submittedName>
        <fullName evidence="2">Uncharacterized protein</fullName>
    </submittedName>
</protein>
<keyword evidence="3" id="KW-1185">Reference proteome</keyword>
<dbReference type="Proteomes" id="UP000542720">
    <property type="component" value="Unassembled WGS sequence"/>
</dbReference>